<dbReference type="AlphaFoldDB" id="A0A1W6SRC1"/>
<dbReference type="EMBL" id="CP021106">
    <property type="protein sequence ID" value="ARO88351.1"/>
    <property type="molecule type" value="Genomic_DNA"/>
</dbReference>
<feature type="transmembrane region" description="Helical" evidence="1">
    <location>
        <begin position="76"/>
        <end position="95"/>
    </location>
</feature>
<gene>
    <name evidence="2" type="ORF">EBAPG3_011510</name>
</gene>
<protein>
    <submittedName>
        <fullName evidence="2">Uncharacterized protein</fullName>
    </submittedName>
</protein>
<reference evidence="2 3" key="1">
    <citation type="journal article" date="2015" name="Int. J. Syst. Evol. Microbiol.">
        <title>Nitrosospira lacus sp. nov., a psychrotolerant, ammonia-oxidizing bacterium from sandy lake sediment.</title>
        <authorList>
            <person name="Urakawa H."/>
            <person name="Garcia J.C."/>
            <person name="Nielsen J.L."/>
            <person name="Le V.Q."/>
            <person name="Kozlowski J.A."/>
            <person name="Stein L.Y."/>
            <person name="Lim C.K."/>
            <person name="Pommerening-Roser A."/>
            <person name="Martens-Habbena W."/>
            <person name="Stahl D.A."/>
            <person name="Klotz M.G."/>
        </authorList>
    </citation>
    <scope>NUCLEOTIDE SEQUENCE [LARGE SCALE GENOMIC DNA]</scope>
    <source>
        <strain evidence="2 3">APG3</strain>
    </source>
</reference>
<name>A0A1W6SRC1_9PROT</name>
<evidence type="ECO:0000313" key="3">
    <source>
        <dbReference type="Proteomes" id="UP000012179"/>
    </source>
</evidence>
<dbReference type="KEGG" id="nlc:EBAPG3_011510"/>
<keyword evidence="1" id="KW-1133">Transmembrane helix</keyword>
<evidence type="ECO:0000313" key="2">
    <source>
        <dbReference type="EMBL" id="ARO88351.1"/>
    </source>
</evidence>
<sequence>MLPKQEPPQTYLSQEILAGDSRGEAQDLSEIKACGDSSTFRFKAGLVLAVNLDNQTSQIGDILHPSLLLDLFSARASQIAGVGFFLGFFASLVFFC</sequence>
<proteinExistence type="predicted"/>
<dbReference type="Proteomes" id="UP000012179">
    <property type="component" value="Chromosome"/>
</dbReference>
<keyword evidence="1" id="KW-0472">Membrane</keyword>
<organism evidence="2 3">
    <name type="scientific">Nitrosospira lacus</name>
    <dbReference type="NCBI Taxonomy" id="1288494"/>
    <lineage>
        <taxon>Bacteria</taxon>
        <taxon>Pseudomonadati</taxon>
        <taxon>Pseudomonadota</taxon>
        <taxon>Betaproteobacteria</taxon>
        <taxon>Nitrosomonadales</taxon>
        <taxon>Nitrosomonadaceae</taxon>
        <taxon>Nitrosospira</taxon>
    </lineage>
</organism>
<keyword evidence="1" id="KW-0812">Transmembrane</keyword>
<keyword evidence="3" id="KW-1185">Reference proteome</keyword>
<accession>A0A1W6SRC1</accession>
<evidence type="ECO:0000256" key="1">
    <source>
        <dbReference type="SAM" id="Phobius"/>
    </source>
</evidence>